<dbReference type="InterPro" id="IPR012675">
    <property type="entry name" value="Beta-grasp_dom_sf"/>
</dbReference>
<accession>A0A3S0GTW6</accession>
<dbReference type="PROSITE" id="PS51384">
    <property type="entry name" value="FAD_FR"/>
    <property type="match status" value="1"/>
</dbReference>
<dbReference type="SUPFAM" id="SSF52343">
    <property type="entry name" value="Ferredoxin reductase-like, C-terminal NADP-linked domain"/>
    <property type="match status" value="1"/>
</dbReference>
<name>A0A3S0GTW6_9BURK</name>
<proteinExistence type="predicted"/>
<dbReference type="Pfam" id="PF00111">
    <property type="entry name" value="Fer2"/>
    <property type="match status" value="1"/>
</dbReference>
<dbReference type="CDD" id="cd00207">
    <property type="entry name" value="fer2"/>
    <property type="match status" value="1"/>
</dbReference>
<dbReference type="SUPFAM" id="SSF63380">
    <property type="entry name" value="Riboflavin synthase domain-like"/>
    <property type="match status" value="1"/>
</dbReference>
<evidence type="ECO:0000259" key="1">
    <source>
        <dbReference type="PROSITE" id="PS51085"/>
    </source>
</evidence>
<dbReference type="Gene3D" id="2.40.30.10">
    <property type="entry name" value="Translation factors"/>
    <property type="match status" value="1"/>
</dbReference>
<feature type="domain" description="2Fe-2S ferredoxin-type" evidence="1">
    <location>
        <begin position="237"/>
        <end position="329"/>
    </location>
</feature>
<comment type="caution">
    <text evidence="3">The sequence shown here is derived from an EMBL/GenBank/DDBJ whole genome shotgun (WGS) entry which is preliminary data.</text>
</comment>
<dbReference type="InterPro" id="IPR017938">
    <property type="entry name" value="Riboflavin_synthase-like_b-brl"/>
</dbReference>
<dbReference type="InterPro" id="IPR001041">
    <property type="entry name" value="2Fe-2S_ferredoxin-type"/>
</dbReference>
<dbReference type="EMBL" id="RXOE01000008">
    <property type="protein sequence ID" value="RTQ31700.1"/>
    <property type="molecule type" value="Genomic_DNA"/>
</dbReference>
<dbReference type="PROSITE" id="PS51085">
    <property type="entry name" value="2FE2S_FER_2"/>
    <property type="match status" value="1"/>
</dbReference>
<dbReference type="GO" id="GO:0051537">
    <property type="term" value="F:2 iron, 2 sulfur cluster binding"/>
    <property type="evidence" value="ECO:0007669"/>
    <property type="project" value="InterPro"/>
</dbReference>
<evidence type="ECO:0000313" key="4">
    <source>
        <dbReference type="Proteomes" id="UP000267418"/>
    </source>
</evidence>
<organism evidence="3 4">
    <name type="scientific">Variovorax gossypii</name>
    <dbReference type="NCBI Taxonomy" id="1679495"/>
    <lineage>
        <taxon>Bacteria</taxon>
        <taxon>Pseudomonadati</taxon>
        <taxon>Pseudomonadota</taxon>
        <taxon>Betaproteobacteria</taxon>
        <taxon>Burkholderiales</taxon>
        <taxon>Comamonadaceae</taxon>
        <taxon>Variovorax</taxon>
    </lineage>
</organism>
<reference evidence="3 4" key="1">
    <citation type="submission" date="2018-12" db="EMBL/GenBank/DDBJ databases">
        <title>The genome of Variovorax gossypii DSM 100435.</title>
        <authorList>
            <person name="Gao J."/>
            <person name="Sun J."/>
        </authorList>
    </citation>
    <scope>NUCLEOTIDE SEQUENCE [LARGE SCALE GENOMIC DNA]</scope>
    <source>
        <strain evidence="3 4">DSM 100435</strain>
    </source>
</reference>
<dbReference type="CDD" id="cd06185">
    <property type="entry name" value="PDR_like"/>
    <property type="match status" value="1"/>
</dbReference>
<dbReference type="Gene3D" id="3.40.50.80">
    <property type="entry name" value="Nucleotide-binding domain of ferredoxin-NADP reductase (FNR) module"/>
    <property type="match status" value="1"/>
</dbReference>
<dbReference type="InterPro" id="IPR036010">
    <property type="entry name" value="2Fe-2S_ferredoxin-like_sf"/>
</dbReference>
<protein>
    <submittedName>
        <fullName evidence="3">Oxidoreductase</fullName>
    </submittedName>
</protein>
<dbReference type="RefSeq" id="WP_126472754.1">
    <property type="nucleotide sequence ID" value="NZ_RXOE01000008.1"/>
</dbReference>
<keyword evidence="4" id="KW-1185">Reference proteome</keyword>
<sequence>MKSDLQWMQAQVVALRDVTPTVREFELRPESGFAAAHEPGAHLQVQVMMAQGRVQTRSYSLVGEGDSRCWRIAVKRLDDGRGGSLAMWRLAVGDRLQVSAPQNHFPLDLSAPGYLLVAGGIGITPLVLMAQRLGAHAKRTGVPVKMLYGARNAGEFGYLPHLREALGESGVEAHEGATPIDFAAAIAALPPGGQLYTCGPVPMLEAVKRAWHAAGRAIEDLRFETFGSSGRLATQPFQVRIPRHDLAITVPADCTLLEALDAAGVQTLSDCKRGECGLCAMDVISVDGEIDHRDVFLSEHEKKSVTRICACVSRAVGTLTLDSAYRADS</sequence>
<dbReference type="InterPro" id="IPR006058">
    <property type="entry name" value="2Fe2S_fd_BS"/>
</dbReference>
<dbReference type="PANTHER" id="PTHR47354:SF2">
    <property type="entry name" value="BLR2392 PROTEIN"/>
    <property type="match status" value="1"/>
</dbReference>
<dbReference type="PRINTS" id="PR00409">
    <property type="entry name" value="PHDIOXRDTASE"/>
</dbReference>
<evidence type="ECO:0000259" key="2">
    <source>
        <dbReference type="PROSITE" id="PS51384"/>
    </source>
</evidence>
<evidence type="ECO:0000313" key="3">
    <source>
        <dbReference type="EMBL" id="RTQ31700.1"/>
    </source>
</evidence>
<dbReference type="InterPro" id="IPR050415">
    <property type="entry name" value="MRET"/>
</dbReference>
<dbReference type="OrthoDB" id="370747at2"/>
<dbReference type="SUPFAM" id="SSF54292">
    <property type="entry name" value="2Fe-2S ferredoxin-like"/>
    <property type="match status" value="1"/>
</dbReference>
<feature type="domain" description="FAD-binding FR-type" evidence="2">
    <location>
        <begin position="5"/>
        <end position="108"/>
    </location>
</feature>
<dbReference type="AlphaFoldDB" id="A0A3S0GTW6"/>
<dbReference type="PANTHER" id="PTHR47354">
    <property type="entry name" value="NADH OXIDOREDUCTASE HCR"/>
    <property type="match status" value="1"/>
</dbReference>
<dbReference type="InterPro" id="IPR039261">
    <property type="entry name" value="FNR_nucleotide-bd"/>
</dbReference>
<dbReference type="InterPro" id="IPR017927">
    <property type="entry name" value="FAD-bd_FR_type"/>
</dbReference>
<dbReference type="PROSITE" id="PS00197">
    <property type="entry name" value="2FE2S_FER_1"/>
    <property type="match status" value="1"/>
</dbReference>
<dbReference type="Proteomes" id="UP000267418">
    <property type="component" value="Unassembled WGS sequence"/>
</dbReference>
<gene>
    <name evidence="3" type="ORF">EJP69_23935</name>
</gene>
<dbReference type="GO" id="GO:0016491">
    <property type="term" value="F:oxidoreductase activity"/>
    <property type="evidence" value="ECO:0007669"/>
    <property type="project" value="InterPro"/>
</dbReference>
<dbReference type="Gene3D" id="3.10.20.30">
    <property type="match status" value="1"/>
</dbReference>